<protein>
    <recommendedName>
        <fullName evidence="2 7">Acetate--CoA ligase</fullName>
        <ecNumber evidence="2 7">6.2.1.1</ecNumber>
    </recommendedName>
</protein>
<organism evidence="11 12">
    <name type="scientific">Symbiobacterium thermophilum</name>
    <dbReference type="NCBI Taxonomy" id="2734"/>
    <lineage>
        <taxon>Bacteria</taxon>
        <taxon>Bacillati</taxon>
        <taxon>Bacillota</taxon>
        <taxon>Clostridia</taxon>
        <taxon>Eubacteriales</taxon>
        <taxon>Symbiobacteriaceae</taxon>
        <taxon>Symbiobacterium</taxon>
    </lineage>
</organism>
<evidence type="ECO:0000259" key="8">
    <source>
        <dbReference type="Pfam" id="PF00501"/>
    </source>
</evidence>
<evidence type="ECO:0000256" key="1">
    <source>
        <dbReference type="ARBA" id="ARBA00006432"/>
    </source>
</evidence>
<gene>
    <name evidence="11" type="primary">acs</name>
    <name evidence="11" type="ORF">CWE10_11755</name>
</gene>
<accession>A0A953ICL3</accession>
<dbReference type="InterPro" id="IPR025110">
    <property type="entry name" value="AMP-bd_C"/>
</dbReference>
<dbReference type="InterPro" id="IPR020845">
    <property type="entry name" value="AMP-binding_CS"/>
</dbReference>
<keyword evidence="4" id="KW-0547">Nucleotide-binding</keyword>
<reference evidence="11" key="1">
    <citation type="submission" date="2017-11" db="EMBL/GenBank/DDBJ databases">
        <title>Three new genomes from thermophilic consortium.</title>
        <authorList>
            <person name="Quaggio R."/>
            <person name="Amgarten D."/>
            <person name="Setubal J.C."/>
        </authorList>
    </citation>
    <scope>NUCLEOTIDE SEQUENCE</scope>
    <source>
        <strain evidence="11">ZCTH01-B2</strain>
    </source>
</reference>
<dbReference type="EC" id="6.2.1.1" evidence="2 7"/>
<evidence type="ECO:0000256" key="3">
    <source>
        <dbReference type="ARBA" id="ARBA00022598"/>
    </source>
</evidence>
<dbReference type="FunFam" id="3.40.50.12780:FF:000001">
    <property type="entry name" value="Acetyl-coenzyme A synthetase"/>
    <property type="match status" value="1"/>
</dbReference>
<dbReference type="Pfam" id="PF13193">
    <property type="entry name" value="AMP-binding_C"/>
    <property type="match status" value="1"/>
</dbReference>
<proteinExistence type="inferred from homology"/>
<dbReference type="Gene3D" id="3.30.300.30">
    <property type="match status" value="1"/>
</dbReference>
<dbReference type="Pfam" id="PF16177">
    <property type="entry name" value="ACAS_N"/>
    <property type="match status" value="1"/>
</dbReference>
<feature type="domain" description="AMP-dependent synthetase/ligase" evidence="8">
    <location>
        <begin position="89"/>
        <end position="479"/>
    </location>
</feature>
<evidence type="ECO:0000256" key="4">
    <source>
        <dbReference type="ARBA" id="ARBA00022741"/>
    </source>
</evidence>
<keyword evidence="5" id="KW-0067">ATP-binding</keyword>
<evidence type="ECO:0000259" key="9">
    <source>
        <dbReference type="Pfam" id="PF13193"/>
    </source>
</evidence>
<dbReference type="AlphaFoldDB" id="A0A953ICL3"/>
<dbReference type="GO" id="GO:0016208">
    <property type="term" value="F:AMP binding"/>
    <property type="evidence" value="ECO:0007669"/>
    <property type="project" value="InterPro"/>
</dbReference>
<evidence type="ECO:0000256" key="7">
    <source>
        <dbReference type="NCBIfam" id="TIGR02188"/>
    </source>
</evidence>
<dbReference type="Proteomes" id="UP000732377">
    <property type="component" value="Unassembled WGS sequence"/>
</dbReference>
<dbReference type="InterPro" id="IPR032387">
    <property type="entry name" value="ACAS_N"/>
</dbReference>
<dbReference type="NCBIfam" id="NF001208">
    <property type="entry name" value="PRK00174.1"/>
    <property type="match status" value="1"/>
</dbReference>
<name>A0A953ICL3_SYMTR</name>
<dbReference type="InterPro" id="IPR011904">
    <property type="entry name" value="Ac_CoA_lig"/>
</dbReference>
<dbReference type="PROSITE" id="PS00455">
    <property type="entry name" value="AMP_BINDING"/>
    <property type="match status" value="1"/>
</dbReference>
<keyword evidence="6" id="KW-0007">Acetylation</keyword>
<dbReference type="SUPFAM" id="SSF56801">
    <property type="entry name" value="Acetyl-CoA synthetase-like"/>
    <property type="match status" value="1"/>
</dbReference>
<evidence type="ECO:0000259" key="10">
    <source>
        <dbReference type="Pfam" id="PF16177"/>
    </source>
</evidence>
<dbReference type="PANTHER" id="PTHR24095:SF14">
    <property type="entry name" value="ACETYL-COENZYME A SYNTHETASE 1"/>
    <property type="match status" value="1"/>
</dbReference>
<dbReference type="InterPro" id="IPR042099">
    <property type="entry name" value="ANL_N_sf"/>
</dbReference>
<feature type="domain" description="AMP-binding enzyme C-terminal" evidence="9">
    <location>
        <begin position="532"/>
        <end position="609"/>
    </location>
</feature>
<evidence type="ECO:0000256" key="2">
    <source>
        <dbReference type="ARBA" id="ARBA00013275"/>
    </source>
</evidence>
<dbReference type="NCBIfam" id="TIGR02188">
    <property type="entry name" value="Ac_CoA_lig_AcsA"/>
    <property type="match status" value="1"/>
</dbReference>
<evidence type="ECO:0000313" key="11">
    <source>
        <dbReference type="EMBL" id="MBY6276864.1"/>
    </source>
</evidence>
<comment type="caution">
    <text evidence="11">The sequence shown here is derived from an EMBL/GenBank/DDBJ whole genome shotgun (WGS) entry which is preliminary data.</text>
</comment>
<dbReference type="Gene3D" id="3.40.50.12780">
    <property type="entry name" value="N-terminal domain of ligase-like"/>
    <property type="match status" value="1"/>
</dbReference>
<dbReference type="GO" id="GO:0005524">
    <property type="term" value="F:ATP binding"/>
    <property type="evidence" value="ECO:0007669"/>
    <property type="project" value="UniProtKB-KW"/>
</dbReference>
<sequence length="632" mass="69436">MSMDAQFAQLLQGKGRIAPPPELARSAHVTDYEAYYEAVMADPAAYWGRVAREEVHWFRPFDRVVEGDGPDARWFLGGQANICYNALDRHADGERRNKAALIWLSEDGRERVFTYAMLRRQVARLAGGLQQLGVGKGDRVIIYMPLTPEGIMAMLACARIGAIHSVVYAGLGAGALRQRIEDAGAKVVLCADAGYRRGRRIDLKAIVDEAVEGNPQVEHVVVHRRATPALELQEGETDFAELLARGSADTPCEVMDSEDWLFILYTSGSTGKPKGAAYTHGGYMVGTTHLWRIACDIRENDIYWCTSDIGWIVGHSIMVYGPLVNGSTILVREGAPDYPHPGIVWEIVERYQVNKLYTAPTAVRMFMRMGEEHPRRYDLASLKLMVCAGEPLNPEAQLWAYEHIMQRRGPVLDNWWQTETAAPTIGTLPCMDVKPGRAGRPFPGIRAEVLDSDGKPVAPGKGGLLCLRGAWPHMFRTIWGDRSRYEAYWQTVPGVYTSGDVATVDEEGYIAVLGRADDVLNVAGHRIGTADVESALVSHPAVGEAAVIGKPDPVKGEAIKAFVILRRGYEPSEQLAQALIGHVRHQLGAIAAPAEIAFVASLPKTRSGKIMRRVLKAQELGLDPGDLTTIEE</sequence>
<comment type="similarity">
    <text evidence="1">Belongs to the ATP-dependent AMP-binding enzyme family.</text>
</comment>
<dbReference type="GO" id="GO:0003987">
    <property type="term" value="F:acetate-CoA ligase activity"/>
    <property type="evidence" value="ECO:0007669"/>
    <property type="project" value="UniProtKB-UniRule"/>
</dbReference>
<evidence type="ECO:0000256" key="6">
    <source>
        <dbReference type="ARBA" id="ARBA00022990"/>
    </source>
</evidence>
<dbReference type="Pfam" id="PF00501">
    <property type="entry name" value="AMP-binding"/>
    <property type="match status" value="1"/>
</dbReference>
<evidence type="ECO:0000256" key="5">
    <source>
        <dbReference type="ARBA" id="ARBA00022840"/>
    </source>
</evidence>
<dbReference type="EMBL" id="PIUK01000115">
    <property type="protein sequence ID" value="MBY6276864.1"/>
    <property type="molecule type" value="Genomic_DNA"/>
</dbReference>
<dbReference type="InterPro" id="IPR045851">
    <property type="entry name" value="AMP-bd_C_sf"/>
</dbReference>
<feature type="domain" description="Acetyl-coenzyme A synthetase N-terminal" evidence="10">
    <location>
        <begin position="32"/>
        <end position="86"/>
    </location>
</feature>
<keyword evidence="3 11" id="KW-0436">Ligase</keyword>
<evidence type="ECO:0000313" key="12">
    <source>
        <dbReference type="Proteomes" id="UP000732377"/>
    </source>
</evidence>
<dbReference type="GO" id="GO:0019427">
    <property type="term" value="P:acetyl-CoA biosynthetic process from acetate"/>
    <property type="evidence" value="ECO:0007669"/>
    <property type="project" value="UniProtKB-UniRule"/>
</dbReference>
<dbReference type="GO" id="GO:0005829">
    <property type="term" value="C:cytosol"/>
    <property type="evidence" value="ECO:0007669"/>
    <property type="project" value="TreeGrafter"/>
</dbReference>
<dbReference type="PANTHER" id="PTHR24095">
    <property type="entry name" value="ACETYL-COENZYME A SYNTHETASE"/>
    <property type="match status" value="1"/>
</dbReference>
<dbReference type="InterPro" id="IPR000873">
    <property type="entry name" value="AMP-dep_synth/lig_dom"/>
</dbReference>